<comment type="caution">
    <text evidence="2">The sequence shown here is derived from an EMBL/GenBank/DDBJ whole genome shotgun (WGS) entry which is preliminary data.</text>
</comment>
<name>A0A9N9J678_9GLOM</name>
<dbReference type="Proteomes" id="UP000789342">
    <property type="component" value="Unassembled WGS sequence"/>
</dbReference>
<reference evidence="2" key="1">
    <citation type="submission" date="2021-06" db="EMBL/GenBank/DDBJ databases">
        <authorList>
            <person name="Kallberg Y."/>
            <person name="Tangrot J."/>
            <person name="Rosling A."/>
        </authorList>
    </citation>
    <scope>NUCLEOTIDE SEQUENCE</scope>
    <source>
        <strain evidence="2">CL551</strain>
    </source>
</reference>
<feature type="compositionally biased region" description="Polar residues" evidence="1">
    <location>
        <begin position="120"/>
        <end position="139"/>
    </location>
</feature>
<evidence type="ECO:0000256" key="1">
    <source>
        <dbReference type="SAM" id="MobiDB-lite"/>
    </source>
</evidence>
<proteinExistence type="predicted"/>
<accession>A0A9N9J678</accession>
<dbReference type="AlphaFoldDB" id="A0A9N9J678"/>
<dbReference type="EMBL" id="CAJVPV010041034">
    <property type="protein sequence ID" value="CAG8761397.1"/>
    <property type="molecule type" value="Genomic_DNA"/>
</dbReference>
<evidence type="ECO:0000313" key="3">
    <source>
        <dbReference type="Proteomes" id="UP000789342"/>
    </source>
</evidence>
<organism evidence="2 3">
    <name type="scientific">Acaulospora morrowiae</name>
    <dbReference type="NCBI Taxonomy" id="94023"/>
    <lineage>
        <taxon>Eukaryota</taxon>
        <taxon>Fungi</taxon>
        <taxon>Fungi incertae sedis</taxon>
        <taxon>Mucoromycota</taxon>
        <taxon>Glomeromycotina</taxon>
        <taxon>Glomeromycetes</taxon>
        <taxon>Diversisporales</taxon>
        <taxon>Acaulosporaceae</taxon>
        <taxon>Acaulospora</taxon>
    </lineage>
</organism>
<feature type="region of interest" description="Disordered" evidence="1">
    <location>
        <begin position="120"/>
        <end position="148"/>
    </location>
</feature>
<feature type="non-terminal residue" evidence="2">
    <location>
        <position position="182"/>
    </location>
</feature>
<sequence length="182" mass="20654">MDEVGAQKFKVSQLLHPITFINKAPDGNESIKTIPTRLVDFLNNPNLKNSEFQILSSFADDAGSRTIRGSREDDALGATDIQFYDVFETPLRSRKEKKIVKHRLKKMESNESSADWMISKHNSNDNVSESRTATISHQKSPSRERKENMNLHVDKISPIDTVVIINLHNGRSHSINPNRMSI</sequence>
<keyword evidence="3" id="KW-1185">Reference proteome</keyword>
<evidence type="ECO:0000313" key="2">
    <source>
        <dbReference type="EMBL" id="CAG8761397.1"/>
    </source>
</evidence>
<gene>
    <name evidence="2" type="ORF">AMORRO_LOCUS15952</name>
</gene>
<dbReference type="OrthoDB" id="2422840at2759"/>
<protein>
    <submittedName>
        <fullName evidence="2">17730_t:CDS:1</fullName>
    </submittedName>
</protein>